<sequence>MIAPALRLVLIAAAGATAGWLGSSFWRRTHNAETDATDGAARARTGDERRIQTVVWCETCHAHMALEHSCEAAGVRKVPASGPATPLSPLVGDLSAG</sequence>
<protein>
    <submittedName>
        <fullName evidence="2">Uncharacterized protein</fullName>
    </submittedName>
</protein>
<dbReference type="EMBL" id="CP053923">
    <property type="protein sequence ID" value="QNT70911.1"/>
    <property type="molecule type" value="Genomic_DNA"/>
</dbReference>
<organism evidence="2 3">
    <name type="scientific">Defluviicoccus vanus</name>
    <dbReference type="NCBI Taxonomy" id="111831"/>
    <lineage>
        <taxon>Bacteria</taxon>
        <taxon>Pseudomonadati</taxon>
        <taxon>Pseudomonadota</taxon>
        <taxon>Alphaproteobacteria</taxon>
        <taxon>Rhodospirillales</taxon>
        <taxon>Rhodospirillaceae</taxon>
        <taxon>Defluviicoccus</taxon>
    </lineage>
</organism>
<dbReference type="Proteomes" id="UP000516369">
    <property type="component" value="Chromosome"/>
</dbReference>
<dbReference type="AlphaFoldDB" id="A0A7H1N5C5"/>
<proteinExistence type="predicted"/>
<dbReference type="RefSeq" id="WP_190261372.1">
    <property type="nucleotide sequence ID" value="NZ_CP053923.1"/>
</dbReference>
<evidence type="ECO:0000256" key="1">
    <source>
        <dbReference type="SAM" id="MobiDB-lite"/>
    </source>
</evidence>
<reference evidence="2 3" key="1">
    <citation type="submission" date="2020-05" db="EMBL/GenBank/DDBJ databases">
        <title>Complete closed genome sequence of Defluviicoccus vanus.</title>
        <authorList>
            <person name="Bessarab I."/>
            <person name="Arumugam K."/>
            <person name="Maszenan A.M."/>
            <person name="Seviour R.J."/>
            <person name="Williams R.B."/>
        </authorList>
    </citation>
    <scope>NUCLEOTIDE SEQUENCE [LARGE SCALE GENOMIC DNA]</scope>
    <source>
        <strain evidence="2 3">Ben 114</strain>
    </source>
</reference>
<feature type="region of interest" description="Disordered" evidence="1">
    <location>
        <begin position="77"/>
        <end position="97"/>
    </location>
</feature>
<dbReference type="KEGG" id="dvn:HQ394_18330"/>
<accession>A0A7H1N5C5</accession>
<gene>
    <name evidence="2" type="ORF">HQ394_18330</name>
</gene>
<keyword evidence="3" id="KW-1185">Reference proteome</keyword>
<name>A0A7H1N5C5_9PROT</name>
<evidence type="ECO:0000313" key="2">
    <source>
        <dbReference type="EMBL" id="QNT70911.1"/>
    </source>
</evidence>
<evidence type="ECO:0000313" key="3">
    <source>
        <dbReference type="Proteomes" id="UP000516369"/>
    </source>
</evidence>